<accession>A0A1G5ADH2</accession>
<sequence>MIKKLFLLVFIFLLSGCFLISLTPSYSSKFRENTWVHKETRVPLSKELHIKCRESIENSKEEDKLGEVYASCLRKHGFVFNASYMYCYKFKSICEEYYKYRN</sequence>
<dbReference type="PROSITE" id="PS51257">
    <property type="entry name" value="PROKAR_LIPOPROTEIN"/>
    <property type="match status" value="1"/>
</dbReference>
<comment type="caution">
    <text evidence="1">The sequence shown here is derived from an EMBL/GenBank/DDBJ whole genome shotgun (WGS) entry which is preliminary data.</text>
</comment>
<evidence type="ECO:0000313" key="1">
    <source>
        <dbReference type="EMBL" id="SCX75887.1"/>
    </source>
</evidence>
<protein>
    <recommendedName>
        <fullName evidence="3">Lipoprotein</fullName>
    </recommendedName>
</protein>
<evidence type="ECO:0008006" key="3">
    <source>
        <dbReference type="Google" id="ProtNLM"/>
    </source>
</evidence>
<proteinExistence type="predicted"/>
<organism evidence="1 2">
    <name type="scientific">Basfia succiniciproducens</name>
    <dbReference type="NCBI Taxonomy" id="653940"/>
    <lineage>
        <taxon>Bacteria</taxon>
        <taxon>Pseudomonadati</taxon>
        <taxon>Pseudomonadota</taxon>
        <taxon>Gammaproteobacteria</taxon>
        <taxon>Pasteurellales</taxon>
        <taxon>Pasteurellaceae</taxon>
        <taxon>Basfia</taxon>
    </lineage>
</organism>
<gene>
    <name evidence="1" type="ORF">SAMN02910354_00178</name>
</gene>
<keyword evidence="2" id="KW-1185">Reference proteome</keyword>
<evidence type="ECO:0000313" key="2">
    <source>
        <dbReference type="Proteomes" id="UP000199588"/>
    </source>
</evidence>
<dbReference type="Proteomes" id="UP000199588">
    <property type="component" value="Unassembled WGS sequence"/>
</dbReference>
<dbReference type="EMBL" id="FMUQ01000002">
    <property type="protein sequence ID" value="SCX75887.1"/>
    <property type="molecule type" value="Genomic_DNA"/>
</dbReference>
<reference evidence="1 2" key="1">
    <citation type="submission" date="2016-10" db="EMBL/GenBank/DDBJ databases">
        <authorList>
            <person name="Varghese N."/>
            <person name="Submissions S."/>
        </authorList>
    </citation>
    <scope>NUCLEOTIDE SEQUENCE [LARGE SCALE GENOMIC DNA]</scope>
    <source>
        <strain evidence="1 2">DSM 22022</strain>
    </source>
</reference>
<name>A0A1G5ADH2_9PAST</name>